<dbReference type="Proteomes" id="UP000194435">
    <property type="component" value="Unassembled WGS sequence"/>
</dbReference>
<protein>
    <submittedName>
        <fullName evidence="1">Uncharacterized protein</fullName>
    </submittedName>
</protein>
<dbReference type="EMBL" id="FWZC01000070">
    <property type="protein sequence ID" value="SME38854.1"/>
    <property type="molecule type" value="Genomic_DNA"/>
</dbReference>
<evidence type="ECO:0000313" key="2">
    <source>
        <dbReference type="Proteomes" id="UP000194435"/>
    </source>
</evidence>
<comment type="caution">
    <text evidence="1">The sequence shown here is derived from an EMBL/GenBank/DDBJ whole genome shotgun (WGS) entry which is preliminary data.</text>
</comment>
<proteinExistence type="predicted"/>
<evidence type="ECO:0000313" key="1">
    <source>
        <dbReference type="EMBL" id="SME38854.1"/>
    </source>
</evidence>
<name>A0A9X8X9J1_9BACI</name>
<reference evidence="1 2" key="1">
    <citation type="submission" date="2017-04" db="EMBL/GenBank/DDBJ databases">
        <authorList>
            <person name="Criscuolo A."/>
        </authorList>
    </citation>
    <scope>NUCLEOTIDE SEQUENCE [LARGE SCALE GENOMIC DNA]</scope>
    <source>
        <strain evidence="1">16-00221</strain>
    </source>
</reference>
<organism evidence="1 2">
    <name type="scientific">Bacillus paranthracis</name>
    <dbReference type="NCBI Taxonomy" id="2026186"/>
    <lineage>
        <taxon>Bacteria</taxon>
        <taxon>Bacillati</taxon>
        <taxon>Bacillota</taxon>
        <taxon>Bacilli</taxon>
        <taxon>Bacillales</taxon>
        <taxon>Bacillaceae</taxon>
        <taxon>Bacillus</taxon>
        <taxon>Bacillus cereus group</taxon>
    </lineage>
</organism>
<accession>A0A9X8X9J1</accession>
<sequence>MVTEDNLKEIYWENNNYELVTAENYYFLLDKLTRDKWFNREVNE</sequence>
<dbReference type="AlphaFoldDB" id="A0A9X8X9J1"/>
<dbReference type="RefSeq" id="WP_002163576.1">
    <property type="nucleotide sequence ID" value="NZ_CBCSIA010000008.1"/>
</dbReference>
<gene>
    <name evidence="1" type="ORF">BACERE00221_04372</name>
</gene>